<proteinExistence type="predicted"/>
<name>A0A317WHG5_ASPEC</name>
<gene>
    <name evidence="1" type="ORF">BO83DRAFT_443276</name>
</gene>
<organism evidence="1 2">
    <name type="scientific">Aspergillus eucalypticola (strain CBS 122712 / IBT 29274)</name>
    <dbReference type="NCBI Taxonomy" id="1448314"/>
    <lineage>
        <taxon>Eukaryota</taxon>
        <taxon>Fungi</taxon>
        <taxon>Dikarya</taxon>
        <taxon>Ascomycota</taxon>
        <taxon>Pezizomycotina</taxon>
        <taxon>Eurotiomycetes</taxon>
        <taxon>Eurotiomycetidae</taxon>
        <taxon>Eurotiales</taxon>
        <taxon>Aspergillaceae</taxon>
        <taxon>Aspergillus</taxon>
        <taxon>Aspergillus subgen. Circumdati</taxon>
    </lineage>
</organism>
<dbReference type="Proteomes" id="UP000246171">
    <property type="component" value="Unassembled WGS sequence"/>
</dbReference>
<evidence type="ECO:0000313" key="2">
    <source>
        <dbReference type="Proteomes" id="UP000246171"/>
    </source>
</evidence>
<comment type="caution">
    <text evidence="1">The sequence shown here is derived from an EMBL/GenBank/DDBJ whole genome shotgun (WGS) entry which is preliminary data.</text>
</comment>
<sequence length="187" mass="21974">MRDFNFDTEDVFVWLQDMDDNRHSFILDVRIEKPSWSYDSNWTILTPYLFLPPLSNDTPTFEDLKNSVREQHSATKPSIPYYVEITTQMLSQSAIYVIDIVPKLLDREQTSLEIHDSRYWIGLLHEGLNRDLLVESVYRSWLDYLCDRGIHVLRLLALSPWFFTIPIDHLAKLCVSLTMPVVSHIIS</sequence>
<accession>A0A317WHG5</accession>
<keyword evidence="2" id="KW-1185">Reference proteome</keyword>
<dbReference type="OrthoDB" id="10471246at2759"/>
<dbReference type="RefSeq" id="XP_025393405.1">
    <property type="nucleotide sequence ID" value="XM_025536435.1"/>
</dbReference>
<dbReference type="AlphaFoldDB" id="A0A317WHG5"/>
<protein>
    <submittedName>
        <fullName evidence="1">Uncharacterized protein</fullName>
    </submittedName>
</protein>
<reference evidence="1" key="1">
    <citation type="submission" date="2016-12" db="EMBL/GenBank/DDBJ databases">
        <title>The genomes of Aspergillus section Nigri reveals drivers in fungal speciation.</title>
        <authorList>
            <consortium name="DOE Joint Genome Institute"/>
            <person name="Vesth T.C."/>
            <person name="Nybo J."/>
            <person name="Theobald S."/>
            <person name="Brandl J."/>
            <person name="Frisvad J.C."/>
            <person name="Nielsen K.F."/>
            <person name="Lyhne E.K."/>
            <person name="Kogle M.E."/>
            <person name="Kuo A."/>
            <person name="Riley R."/>
            <person name="Clum A."/>
            <person name="Nolan M."/>
            <person name="Lipzen A."/>
            <person name="Salamov A."/>
            <person name="Henrissat B."/>
            <person name="Wiebenga A."/>
            <person name="De vries R.P."/>
            <person name="Grigoriev I.V."/>
            <person name="Mortensen U.H."/>
            <person name="Andersen M.R."/>
            <person name="Baker S.E."/>
        </authorList>
    </citation>
    <scope>NUCLEOTIDE SEQUENCE</scope>
    <source>
        <strain evidence="1">CBS 122712</strain>
    </source>
</reference>
<evidence type="ECO:0000313" key="1">
    <source>
        <dbReference type="EMBL" id="PWY85485.1"/>
    </source>
</evidence>
<dbReference type="VEuPathDB" id="FungiDB:BO83DRAFT_443276"/>
<dbReference type="EMBL" id="MSFU01000001">
    <property type="protein sequence ID" value="PWY85485.1"/>
    <property type="molecule type" value="Genomic_DNA"/>
</dbReference>
<dbReference type="GeneID" id="37058397"/>